<dbReference type="PANTHER" id="PTHR35796:SF3">
    <property type="entry name" value="BHLH DOMAIN-CONTAINING PROTEIN"/>
    <property type="match status" value="1"/>
</dbReference>
<sequence length="481" mass="54207">MEEEVVEDIQAFEAALSFVDEFSFAEAAVEGLPTALLDNAPMEMQDDSASASTPSVSIGPTARRNAPAKRLPSSEEKRKRQRETNERRKLLRKAGVYGNSNRVRNERTREVAVLREQLEKLQLDVKALQRQQTEQQWRAKRAEVTALIAENAASVPSIWRDQAVRQRRRRGEAERDNVRLRLAVERQKKVASSLQGLMQKRASQLVRNLGAGANCQAKFNTNASIVLCKTNECASLVSTCCPKRNAVDVLDFCGDIGDFRDLFRRLDSAYRDIDSVFAANGLAALSISPTDVHVREGVDGKFLEFSTYKDLPFDLQDTTEAAWNHFKGVEKHMGNGSLYQKAAKNLDEPYTIVEDFSKEVYSNSSRADVKVKQVVRRYLEPDRDIVIWVSHCTPAQVKHKLLRGLVYSFLGYCVTRRSPGNELTQLQLCSLICLDQETEYGADSIHALTNFLVVHAAKNILTHREHIENALADRALRRIEA</sequence>
<dbReference type="OrthoDB" id="62280at2759"/>
<accession>A0A8T1WFW4</accession>
<organism evidence="2 3">
    <name type="scientific">Phytophthora pseudosyringae</name>
    <dbReference type="NCBI Taxonomy" id="221518"/>
    <lineage>
        <taxon>Eukaryota</taxon>
        <taxon>Sar</taxon>
        <taxon>Stramenopiles</taxon>
        <taxon>Oomycota</taxon>
        <taxon>Peronosporomycetes</taxon>
        <taxon>Peronosporales</taxon>
        <taxon>Peronosporaceae</taxon>
        <taxon>Phytophthora</taxon>
    </lineage>
</organism>
<protein>
    <submittedName>
        <fullName evidence="2">Uncharacterized protein</fullName>
    </submittedName>
</protein>
<proteinExistence type="predicted"/>
<dbReference type="PANTHER" id="PTHR35796">
    <property type="entry name" value="HYPOTHETICAL CYTOSOLIC PROTEIN"/>
    <property type="match status" value="1"/>
</dbReference>
<dbReference type="Proteomes" id="UP000694044">
    <property type="component" value="Unassembled WGS sequence"/>
</dbReference>
<reference evidence="2" key="1">
    <citation type="submission" date="2021-02" db="EMBL/GenBank/DDBJ databases">
        <authorList>
            <person name="Palmer J.M."/>
        </authorList>
    </citation>
    <scope>NUCLEOTIDE SEQUENCE</scope>
    <source>
        <strain evidence="2">SCRP734</strain>
    </source>
</reference>
<dbReference type="EMBL" id="JAGDFM010000023">
    <property type="protein sequence ID" value="KAG7391194.1"/>
    <property type="molecule type" value="Genomic_DNA"/>
</dbReference>
<feature type="compositionally biased region" description="Polar residues" evidence="1">
    <location>
        <begin position="47"/>
        <end position="58"/>
    </location>
</feature>
<dbReference type="AlphaFoldDB" id="A0A8T1WFW4"/>
<keyword evidence="3" id="KW-1185">Reference proteome</keyword>
<feature type="region of interest" description="Disordered" evidence="1">
    <location>
        <begin position="44"/>
        <end position="98"/>
    </location>
</feature>
<evidence type="ECO:0000256" key="1">
    <source>
        <dbReference type="SAM" id="MobiDB-lite"/>
    </source>
</evidence>
<feature type="compositionally biased region" description="Basic and acidic residues" evidence="1">
    <location>
        <begin position="72"/>
        <end position="88"/>
    </location>
</feature>
<evidence type="ECO:0000313" key="2">
    <source>
        <dbReference type="EMBL" id="KAG7391194.1"/>
    </source>
</evidence>
<name>A0A8T1WFW4_9STRA</name>
<evidence type="ECO:0000313" key="3">
    <source>
        <dbReference type="Proteomes" id="UP000694044"/>
    </source>
</evidence>
<comment type="caution">
    <text evidence="2">The sequence shown here is derived from an EMBL/GenBank/DDBJ whole genome shotgun (WGS) entry which is preliminary data.</text>
</comment>
<gene>
    <name evidence="2" type="ORF">PHYPSEUDO_005555</name>
</gene>